<organism evidence="1 2">
    <name type="scientific">Porites lobata</name>
    <dbReference type="NCBI Taxonomy" id="104759"/>
    <lineage>
        <taxon>Eukaryota</taxon>
        <taxon>Metazoa</taxon>
        <taxon>Cnidaria</taxon>
        <taxon>Anthozoa</taxon>
        <taxon>Hexacorallia</taxon>
        <taxon>Scleractinia</taxon>
        <taxon>Fungiina</taxon>
        <taxon>Poritidae</taxon>
        <taxon>Porites</taxon>
    </lineage>
</organism>
<accession>A0ABN8MY86</accession>
<keyword evidence="2" id="KW-1185">Reference proteome</keyword>
<feature type="non-terminal residue" evidence="1">
    <location>
        <position position="1"/>
    </location>
</feature>
<protein>
    <recommendedName>
        <fullName evidence="3">Lectin</fullName>
    </recommendedName>
</protein>
<reference evidence="1 2" key="1">
    <citation type="submission" date="2022-05" db="EMBL/GenBank/DDBJ databases">
        <authorList>
            <consortium name="Genoscope - CEA"/>
            <person name="William W."/>
        </authorList>
    </citation>
    <scope>NUCLEOTIDE SEQUENCE [LARGE SCALE GENOMIC DNA]</scope>
</reference>
<comment type="caution">
    <text evidence="1">The sequence shown here is derived from an EMBL/GenBank/DDBJ whole genome shotgun (WGS) entry which is preliminary data.</text>
</comment>
<sequence length="159" mass="17375">VGPSNQKFVKLNSDPVCFGAKGNDYGQFKAAKGGKLRKIKLVHLNGYVACAGPSPIFWSHWGCGLYSNSGSTNFIIVALTNEGDKILFPPSKLGKGSFNWVLVPGYSSYSPELVMSIYDTPVSISAGQNLRLWYIEDLEDTWEGDNHGRACADIYGEFV</sequence>
<name>A0ABN8MY86_9CNID</name>
<proteinExistence type="predicted"/>
<evidence type="ECO:0000313" key="2">
    <source>
        <dbReference type="Proteomes" id="UP001159405"/>
    </source>
</evidence>
<dbReference type="Proteomes" id="UP001159405">
    <property type="component" value="Unassembled WGS sequence"/>
</dbReference>
<gene>
    <name evidence="1" type="ORF">PLOB_00035591</name>
</gene>
<evidence type="ECO:0008006" key="3">
    <source>
        <dbReference type="Google" id="ProtNLM"/>
    </source>
</evidence>
<evidence type="ECO:0000313" key="1">
    <source>
        <dbReference type="EMBL" id="CAH3036868.1"/>
    </source>
</evidence>
<dbReference type="EMBL" id="CALNXK010000005">
    <property type="protein sequence ID" value="CAH3036868.1"/>
    <property type="molecule type" value="Genomic_DNA"/>
</dbReference>